<evidence type="ECO:0000259" key="11">
    <source>
        <dbReference type="Pfam" id="PF20628"/>
    </source>
</evidence>
<reference evidence="12" key="1">
    <citation type="submission" date="2024-07" db="EMBL/GenBank/DDBJ databases">
        <title>Complete genome sequences of cellulolytic bacteria, Kitasatospora sp. CMC57 and Streptomyces sp. CMC78, isolated from Japanese agricultural soil.</title>
        <authorList>
            <person name="Hashimoto T."/>
            <person name="Ito M."/>
            <person name="Iwamoto M."/>
            <person name="Fukahori D."/>
            <person name="Shoda T."/>
            <person name="Sakoda M."/>
            <person name="Morohoshi T."/>
            <person name="Mitsuboshi M."/>
            <person name="Nishizawa T."/>
        </authorList>
    </citation>
    <scope>NUCLEOTIDE SEQUENCE</scope>
    <source>
        <strain evidence="12">CMC57</strain>
    </source>
</reference>
<dbReference type="InterPro" id="IPR006314">
    <property type="entry name" value="Dyp_peroxidase"/>
</dbReference>
<evidence type="ECO:0000313" key="12">
    <source>
        <dbReference type="EMBL" id="BFP48649.1"/>
    </source>
</evidence>
<dbReference type="InterPro" id="IPR011008">
    <property type="entry name" value="Dimeric_a/b-barrel"/>
</dbReference>
<dbReference type="PROSITE" id="PS51404">
    <property type="entry name" value="DYP_PEROXIDASE"/>
    <property type="match status" value="1"/>
</dbReference>
<evidence type="ECO:0000256" key="6">
    <source>
        <dbReference type="ARBA" id="ARBA00023002"/>
    </source>
</evidence>
<organism evidence="12">
    <name type="scientific">Kitasatospora sp. CMC57</name>
    <dbReference type="NCBI Taxonomy" id="3231513"/>
    <lineage>
        <taxon>Bacteria</taxon>
        <taxon>Bacillati</taxon>
        <taxon>Actinomycetota</taxon>
        <taxon>Actinomycetes</taxon>
        <taxon>Kitasatosporales</taxon>
        <taxon>Streptomycetaceae</taxon>
        <taxon>Kitasatospora</taxon>
    </lineage>
</organism>
<dbReference type="SUPFAM" id="SSF54909">
    <property type="entry name" value="Dimeric alpha+beta barrel"/>
    <property type="match status" value="1"/>
</dbReference>
<keyword evidence="7" id="KW-0408">Iron</keyword>
<accession>A0AB33JZG1</accession>
<evidence type="ECO:0000256" key="5">
    <source>
        <dbReference type="ARBA" id="ARBA00022729"/>
    </source>
</evidence>
<keyword evidence="5" id="KW-0732">Signal</keyword>
<feature type="region of interest" description="Disordered" evidence="9">
    <location>
        <begin position="288"/>
        <end position="311"/>
    </location>
</feature>
<name>A0AB33JZG1_9ACTN</name>
<proteinExistence type="inferred from homology"/>
<evidence type="ECO:0000256" key="9">
    <source>
        <dbReference type="SAM" id="MobiDB-lite"/>
    </source>
</evidence>
<comment type="similarity">
    <text evidence="8">Belongs to the DyP-type peroxidase family.</text>
</comment>
<keyword evidence="2 12" id="KW-0575">Peroxidase</keyword>
<dbReference type="PANTHER" id="PTHR30521">
    <property type="entry name" value="DEFERROCHELATASE/PEROXIDASE"/>
    <property type="match status" value="1"/>
</dbReference>
<dbReference type="PANTHER" id="PTHR30521:SF4">
    <property type="entry name" value="DEFERROCHELATASE"/>
    <property type="match status" value="1"/>
</dbReference>
<dbReference type="GO" id="GO:0004601">
    <property type="term" value="F:peroxidase activity"/>
    <property type="evidence" value="ECO:0007669"/>
    <property type="project" value="UniProtKB-KW"/>
</dbReference>
<evidence type="ECO:0000256" key="7">
    <source>
        <dbReference type="ARBA" id="ARBA00023004"/>
    </source>
</evidence>
<protein>
    <submittedName>
        <fullName evidence="12">Dyp-type peroxidase</fullName>
    </submittedName>
</protein>
<keyword evidence="3" id="KW-0349">Heme</keyword>
<gene>
    <name evidence="12" type="ORF">KCMC57_50170</name>
</gene>
<sequence length="416" mass="44462">MTDQTCPAGFGRRSFVKATALASGALALPAGITAAGATPAGATTGRPRAVIPFHGRHQAGITTPAQGHACFAAFAVTVPDRAQLADLLRELTARIRFLTAGGTPPADAPGSAPGDSGTLGPVIPADNLTVTVGVGATLFDSRYGLAGVQPTRLVQMPAFRGDRLRTGELHGDLSLQLCADSEDVVSHALRDLTRRTRGRLQPLWRTDGHLHPARPDGAQRNVMGFKDGIVNPDPTSARELDRLVWVQPGGGEPAWAEGGSYQVLRTIRVLCEAWEDVPLDRQERVIGRRRDSGAPLDGTTETDLPDYTKDPDGAVTPLDAHIRLANPRTPETDASRLLRRGYTYDRGLDGSGRMDTGLAFCSYQQDLRRQFEAVQRRLEGEPLGDFLVCTGGGYFFALPGVADENDWLGRAMLASA</sequence>
<dbReference type="InterPro" id="IPR048328">
    <property type="entry name" value="Dyp_perox_C"/>
</dbReference>
<evidence type="ECO:0000256" key="8">
    <source>
        <dbReference type="ARBA" id="ARBA00025737"/>
    </source>
</evidence>
<dbReference type="InterPro" id="IPR006311">
    <property type="entry name" value="TAT_signal"/>
</dbReference>
<dbReference type="EMBL" id="AP035881">
    <property type="protein sequence ID" value="BFP48649.1"/>
    <property type="molecule type" value="Genomic_DNA"/>
</dbReference>
<dbReference type="InterPro" id="IPR048327">
    <property type="entry name" value="Dyp_perox_N"/>
</dbReference>
<evidence type="ECO:0000259" key="10">
    <source>
        <dbReference type="Pfam" id="PF04261"/>
    </source>
</evidence>
<comment type="cofactor">
    <cofactor evidence="1">
        <name>heme b</name>
        <dbReference type="ChEBI" id="CHEBI:60344"/>
    </cofactor>
</comment>
<dbReference type="RefSeq" id="WP_407990845.1">
    <property type="nucleotide sequence ID" value="NZ_AP035881.2"/>
</dbReference>
<evidence type="ECO:0000256" key="3">
    <source>
        <dbReference type="ARBA" id="ARBA00022617"/>
    </source>
</evidence>
<keyword evidence="6" id="KW-0560">Oxidoreductase</keyword>
<dbReference type="Pfam" id="PF04261">
    <property type="entry name" value="Dyp_perox_N"/>
    <property type="match status" value="1"/>
</dbReference>
<dbReference type="GO" id="GO:0046872">
    <property type="term" value="F:metal ion binding"/>
    <property type="evidence" value="ECO:0007669"/>
    <property type="project" value="UniProtKB-KW"/>
</dbReference>
<dbReference type="GO" id="GO:0005829">
    <property type="term" value="C:cytosol"/>
    <property type="evidence" value="ECO:0007669"/>
    <property type="project" value="TreeGrafter"/>
</dbReference>
<evidence type="ECO:0000256" key="4">
    <source>
        <dbReference type="ARBA" id="ARBA00022723"/>
    </source>
</evidence>
<dbReference type="GO" id="GO:0020037">
    <property type="term" value="F:heme binding"/>
    <property type="evidence" value="ECO:0007669"/>
    <property type="project" value="InterPro"/>
</dbReference>
<evidence type="ECO:0000256" key="2">
    <source>
        <dbReference type="ARBA" id="ARBA00022559"/>
    </source>
</evidence>
<dbReference type="AlphaFoldDB" id="A0AB33JZG1"/>
<dbReference type="PROSITE" id="PS51318">
    <property type="entry name" value="TAT"/>
    <property type="match status" value="1"/>
</dbReference>
<dbReference type="Pfam" id="PF20628">
    <property type="entry name" value="Dyp_perox_C"/>
    <property type="match status" value="1"/>
</dbReference>
<evidence type="ECO:0000256" key="1">
    <source>
        <dbReference type="ARBA" id="ARBA00001970"/>
    </source>
</evidence>
<dbReference type="NCBIfam" id="TIGR01413">
    <property type="entry name" value="Dyp_perox_fam"/>
    <property type="match status" value="1"/>
</dbReference>
<feature type="domain" description="Dyp-type peroxidase C-terminal" evidence="11">
    <location>
        <begin position="219"/>
        <end position="401"/>
    </location>
</feature>
<feature type="domain" description="Dyp-type peroxidase N-terminal" evidence="10">
    <location>
        <begin position="58"/>
        <end position="208"/>
    </location>
</feature>
<keyword evidence="4" id="KW-0479">Metal-binding</keyword>